<protein>
    <submittedName>
        <fullName evidence="3">DNA protecting protein DprA</fullName>
    </submittedName>
</protein>
<dbReference type="InterPro" id="IPR057666">
    <property type="entry name" value="DrpA_SLOG"/>
</dbReference>
<dbReference type="SUPFAM" id="SSF102405">
    <property type="entry name" value="MCP/YpsA-like"/>
    <property type="match status" value="1"/>
</dbReference>
<accession>A0A388TGG6</accession>
<name>A0A388TGG6_TERA1</name>
<dbReference type="InterPro" id="IPR003488">
    <property type="entry name" value="DprA"/>
</dbReference>
<dbReference type="Gene3D" id="3.40.50.450">
    <property type="match status" value="1"/>
</dbReference>
<dbReference type="Proteomes" id="UP000269352">
    <property type="component" value="Unassembled WGS sequence"/>
</dbReference>
<dbReference type="PANTHER" id="PTHR43022">
    <property type="entry name" value="PROTEIN SMF"/>
    <property type="match status" value="1"/>
</dbReference>
<evidence type="ECO:0000313" key="3">
    <source>
        <dbReference type="EMBL" id="GBR75301.1"/>
    </source>
</evidence>
<keyword evidence="4" id="KW-1185">Reference proteome</keyword>
<evidence type="ECO:0000256" key="1">
    <source>
        <dbReference type="ARBA" id="ARBA00006525"/>
    </source>
</evidence>
<dbReference type="Pfam" id="PF02481">
    <property type="entry name" value="DNA_processg_A"/>
    <property type="match status" value="1"/>
</dbReference>
<dbReference type="EMBL" id="BGZN01000231">
    <property type="protein sequence ID" value="GBR75301.1"/>
    <property type="molecule type" value="Genomic_DNA"/>
</dbReference>
<dbReference type="GO" id="GO:0009294">
    <property type="term" value="P:DNA-mediated transformation"/>
    <property type="evidence" value="ECO:0007669"/>
    <property type="project" value="InterPro"/>
</dbReference>
<comment type="caution">
    <text evidence="3">The sequence shown here is derived from an EMBL/GenBank/DDBJ whole genome shotgun (WGS) entry which is preliminary data.</text>
</comment>
<gene>
    <name evidence="3" type="primary">dprA</name>
    <name evidence="3" type="ORF">NO1_2305</name>
</gene>
<feature type="domain" description="Smf/DprA SLOG" evidence="2">
    <location>
        <begin position="16"/>
        <end position="107"/>
    </location>
</feature>
<sequence length="184" mass="20514">YFLQFVEYFQQPAVSAVDMRNAVLSEYPPDAPYAKWSFPRRNRIITGLSRATIVIEGQLTSGALISGKIALEQNREVYALPGQLGNPLAAGTNWLIAQGAKPIYDLEILRREICGEQLPLNFPKPAYALTADETKIYERLPADGTLALDTLLEIFDLAFLSKTLLQMEMKGMISILPGKQILRI</sequence>
<dbReference type="PANTHER" id="PTHR43022:SF1">
    <property type="entry name" value="PROTEIN SMF"/>
    <property type="match status" value="1"/>
</dbReference>
<feature type="non-terminal residue" evidence="3">
    <location>
        <position position="1"/>
    </location>
</feature>
<proteinExistence type="inferred from homology"/>
<organism evidence="3 4">
    <name type="scientific">Termititenax aidoneus</name>
    <dbReference type="NCBI Taxonomy" id="2218524"/>
    <lineage>
        <taxon>Bacteria</taxon>
        <taxon>Bacillati</taxon>
        <taxon>Candidatus Margulisiibacteriota</taxon>
        <taxon>Candidatus Termititenacia</taxon>
        <taxon>Candidatus Termititenacales</taxon>
        <taxon>Candidatus Termititenacaceae</taxon>
        <taxon>Candidatus Termititenax</taxon>
    </lineage>
</organism>
<dbReference type="AlphaFoldDB" id="A0A388TGG6"/>
<evidence type="ECO:0000259" key="2">
    <source>
        <dbReference type="Pfam" id="PF02481"/>
    </source>
</evidence>
<comment type="similarity">
    <text evidence="1">Belongs to the DprA/Smf family.</text>
</comment>
<reference evidence="3 4" key="1">
    <citation type="journal article" date="2019" name="ISME J.">
        <title>Genome analyses of uncultured TG2/ZB3 bacteria in 'Margulisbacteria' specifically attached to ectosymbiotic spirochetes of protists in the termite gut.</title>
        <authorList>
            <person name="Utami Y.D."/>
            <person name="Kuwahara H."/>
            <person name="Igai K."/>
            <person name="Murakami T."/>
            <person name="Sugaya K."/>
            <person name="Morikawa T."/>
            <person name="Nagura Y."/>
            <person name="Yuki M."/>
            <person name="Deevong P."/>
            <person name="Inoue T."/>
            <person name="Kihara K."/>
            <person name="Lo N."/>
            <person name="Yamada A."/>
            <person name="Ohkuma M."/>
            <person name="Hongoh Y."/>
        </authorList>
    </citation>
    <scope>NUCLEOTIDE SEQUENCE [LARGE SCALE GENOMIC DNA]</scope>
    <source>
        <strain evidence="3">NkOx7-01</strain>
    </source>
</reference>
<evidence type="ECO:0000313" key="4">
    <source>
        <dbReference type="Proteomes" id="UP000269352"/>
    </source>
</evidence>